<dbReference type="Pfam" id="PF13577">
    <property type="entry name" value="SnoaL_4"/>
    <property type="match status" value="1"/>
</dbReference>
<proteinExistence type="predicted"/>
<evidence type="ECO:0000259" key="1">
    <source>
        <dbReference type="Pfam" id="PF13577"/>
    </source>
</evidence>
<dbReference type="RefSeq" id="WP_345334932.1">
    <property type="nucleotide sequence ID" value="NZ_BAABJZ010000024.1"/>
</dbReference>
<accession>A0ABP9ENJ9</accession>
<comment type="caution">
    <text evidence="2">The sequence shown here is derived from an EMBL/GenBank/DDBJ whole genome shotgun (WGS) entry which is preliminary data.</text>
</comment>
<evidence type="ECO:0000313" key="2">
    <source>
        <dbReference type="EMBL" id="GAA4883375.1"/>
    </source>
</evidence>
<dbReference type="InterPro" id="IPR037401">
    <property type="entry name" value="SnoaL-like"/>
</dbReference>
<name>A0ABP9ENJ9_9GAMM</name>
<gene>
    <name evidence="2" type="ORF">GCM10023333_17020</name>
</gene>
<reference evidence="3" key="1">
    <citation type="journal article" date="2019" name="Int. J. Syst. Evol. Microbiol.">
        <title>The Global Catalogue of Microorganisms (GCM) 10K type strain sequencing project: providing services to taxonomists for standard genome sequencing and annotation.</title>
        <authorList>
            <consortium name="The Broad Institute Genomics Platform"/>
            <consortium name="The Broad Institute Genome Sequencing Center for Infectious Disease"/>
            <person name="Wu L."/>
            <person name="Ma J."/>
        </authorList>
    </citation>
    <scope>NUCLEOTIDE SEQUENCE [LARGE SCALE GENOMIC DNA]</scope>
    <source>
        <strain evidence="3">JCM 18401</strain>
    </source>
</reference>
<keyword evidence="3" id="KW-1185">Reference proteome</keyword>
<organism evidence="2 3">
    <name type="scientific">Ferrimonas pelagia</name>
    <dbReference type="NCBI Taxonomy" id="1177826"/>
    <lineage>
        <taxon>Bacteria</taxon>
        <taxon>Pseudomonadati</taxon>
        <taxon>Pseudomonadota</taxon>
        <taxon>Gammaproteobacteria</taxon>
        <taxon>Alteromonadales</taxon>
        <taxon>Ferrimonadaceae</taxon>
        <taxon>Ferrimonas</taxon>
    </lineage>
</organism>
<dbReference type="EMBL" id="BAABJZ010000024">
    <property type="protein sequence ID" value="GAA4883375.1"/>
    <property type="molecule type" value="Genomic_DNA"/>
</dbReference>
<evidence type="ECO:0000313" key="3">
    <source>
        <dbReference type="Proteomes" id="UP001499988"/>
    </source>
</evidence>
<dbReference type="Proteomes" id="UP001499988">
    <property type="component" value="Unassembled WGS sequence"/>
</dbReference>
<protein>
    <submittedName>
        <fullName evidence="2">Nuclear transport factor 2 family protein</fullName>
    </submittedName>
</protein>
<sequence length="160" mass="18179">MLDLEAIELIKQLKSRYFRALDTADLTTMETVFTSDGLIHYQGPSYNIEHQGWDALATFFTTTFTERQFGVHIGVNPEISVDGDSATGIWYLRDTFVNLEHQVQFEGSAIYRDEYVKVDGQWRISASRYQRLFEQISPIPKGVHHTGVPTKLKSALGTSC</sequence>
<feature type="domain" description="SnoaL-like" evidence="1">
    <location>
        <begin position="4"/>
        <end position="126"/>
    </location>
</feature>
<dbReference type="Gene3D" id="3.10.450.50">
    <property type="match status" value="1"/>
</dbReference>
<dbReference type="SUPFAM" id="SSF54427">
    <property type="entry name" value="NTF2-like"/>
    <property type="match status" value="1"/>
</dbReference>
<dbReference type="InterPro" id="IPR032710">
    <property type="entry name" value="NTF2-like_dom_sf"/>
</dbReference>